<dbReference type="EMBL" id="PDLM01000005">
    <property type="protein sequence ID" value="RDW76916.1"/>
    <property type="molecule type" value="Genomic_DNA"/>
</dbReference>
<dbReference type="FunFam" id="3.40.309.10:FF:000012">
    <property type="entry name" value="Betaine aldehyde dehydrogenase"/>
    <property type="match status" value="1"/>
</dbReference>
<keyword evidence="9" id="KW-1185">Reference proteome</keyword>
<dbReference type="Gene3D" id="3.40.309.10">
    <property type="entry name" value="Aldehyde Dehydrogenase, Chain A, domain 2"/>
    <property type="match status" value="1"/>
</dbReference>
<dbReference type="InterPro" id="IPR016162">
    <property type="entry name" value="Ald_DH_N"/>
</dbReference>
<evidence type="ECO:0000256" key="4">
    <source>
        <dbReference type="ARBA" id="ARBA00049194"/>
    </source>
</evidence>
<dbReference type="OrthoDB" id="310895at2759"/>
<dbReference type="InterPro" id="IPR015590">
    <property type="entry name" value="Aldehyde_DH_dom"/>
</dbReference>
<accession>A0A3D8RSI7</accession>
<reference evidence="8 9" key="1">
    <citation type="journal article" date="2018" name="IMA Fungus">
        <title>IMA Genome-F 9: Draft genome sequence of Annulohypoxylon stygium, Aspergillus mulundensis, Berkeleyomyces basicola (syn. Thielaviopsis basicola), Ceratocystis smalleyi, two Cercospora beticola strains, Coleophoma cylindrospora, Fusarium fracticaudum, Phialophora cf. hyalina, and Morchella septimelata.</title>
        <authorList>
            <person name="Wingfield B.D."/>
            <person name="Bills G.F."/>
            <person name="Dong Y."/>
            <person name="Huang W."/>
            <person name="Nel W.J."/>
            <person name="Swalarsk-Parry B.S."/>
            <person name="Vaghefi N."/>
            <person name="Wilken P.M."/>
            <person name="An Z."/>
            <person name="de Beer Z.W."/>
            <person name="De Vos L."/>
            <person name="Chen L."/>
            <person name="Duong T.A."/>
            <person name="Gao Y."/>
            <person name="Hammerbacher A."/>
            <person name="Kikkert J.R."/>
            <person name="Li Y."/>
            <person name="Li H."/>
            <person name="Li K."/>
            <person name="Li Q."/>
            <person name="Liu X."/>
            <person name="Ma X."/>
            <person name="Naidoo K."/>
            <person name="Pethybridge S.J."/>
            <person name="Sun J."/>
            <person name="Steenkamp E.T."/>
            <person name="van der Nest M.A."/>
            <person name="van Wyk S."/>
            <person name="Wingfield M.J."/>
            <person name="Xiong C."/>
            <person name="Yue Q."/>
            <person name="Zhang X."/>
        </authorList>
    </citation>
    <scope>NUCLEOTIDE SEQUENCE [LARGE SCALE GENOMIC DNA]</scope>
    <source>
        <strain evidence="8 9">BP6252</strain>
    </source>
</reference>
<name>A0A3D8RSI7_9HELO</name>
<dbReference type="SUPFAM" id="SSF53720">
    <property type="entry name" value="ALDH-like"/>
    <property type="match status" value="1"/>
</dbReference>
<dbReference type="AlphaFoldDB" id="A0A3D8RSI7"/>
<evidence type="ECO:0000256" key="1">
    <source>
        <dbReference type="ARBA" id="ARBA00009986"/>
    </source>
</evidence>
<comment type="caution">
    <text evidence="8">The sequence shown here is derived from an EMBL/GenBank/DDBJ whole genome shotgun (WGS) entry which is preliminary data.</text>
</comment>
<gene>
    <name evidence="8" type="ORF">BP6252_04969</name>
</gene>
<dbReference type="Proteomes" id="UP000256645">
    <property type="component" value="Unassembled WGS sequence"/>
</dbReference>
<dbReference type="PROSITE" id="PS00687">
    <property type="entry name" value="ALDEHYDE_DEHYDR_GLU"/>
    <property type="match status" value="1"/>
</dbReference>
<proteinExistence type="inferred from homology"/>
<sequence>MTEVELTAPNGRKITLPTGLFINNEFVKGSSSEKLASLDPATEEIICEVESATADDVDKAVKAARAAFIDPAWRDMIPEERARLLHKVADLVEEHKEDLYTLQAWDVGKLYPGSLGVESDLVVKCFRYYAGWADKINGTTIPISTNKFGYTIRQPVGVCGAISPWNFPLVNCSWKLGPALATGCCIIMKPSEYSPLAALYLAKLFKEAGYPPGVVQVVNGSGQEAGNALTTHLDVDKIAFTGSTATGKAVIKAATVNMKKVTVEAGGKSAFLVFDDADLEQAAKWAFAGGMGNAGQICSANSRVLVQEGAQEKFVGYFTQLAKNSKVGLPFDKGTTQGPQASKMQYDKVLQYITDANAEGANLVTGGGPCKVGDGKGYFIEPTIFTGVTNKMKIFNEEIFGPVIAVSTFKTEDEAVALANDSAYGLAAMVFTENMKTAVRTAMKLQTGMVWINESNNYDVKMPFGGVKQSGLGRELGESTLEAYLEEKVIHVNLGLQL</sequence>
<dbReference type="Gene3D" id="3.40.605.10">
    <property type="entry name" value="Aldehyde Dehydrogenase, Chain A, domain 1"/>
    <property type="match status" value="1"/>
</dbReference>
<evidence type="ECO:0000259" key="7">
    <source>
        <dbReference type="Pfam" id="PF00171"/>
    </source>
</evidence>
<dbReference type="GO" id="GO:0004029">
    <property type="term" value="F:aldehyde dehydrogenase (NAD+) activity"/>
    <property type="evidence" value="ECO:0007669"/>
    <property type="project" value="UniProtKB-EC"/>
</dbReference>
<dbReference type="InterPro" id="IPR029510">
    <property type="entry name" value="Ald_DH_CS_GLU"/>
</dbReference>
<dbReference type="EC" id="1.2.1.3" evidence="3"/>
<dbReference type="InterPro" id="IPR016163">
    <property type="entry name" value="Ald_DH_C"/>
</dbReference>
<evidence type="ECO:0000313" key="9">
    <source>
        <dbReference type="Proteomes" id="UP000256645"/>
    </source>
</evidence>
<keyword evidence="2 6" id="KW-0560">Oxidoreductase</keyword>
<evidence type="ECO:0000313" key="8">
    <source>
        <dbReference type="EMBL" id="RDW76916.1"/>
    </source>
</evidence>
<feature type="active site" evidence="5">
    <location>
        <position position="264"/>
    </location>
</feature>
<feature type="domain" description="Aldehyde dehydrogenase" evidence="7">
    <location>
        <begin position="26"/>
        <end position="490"/>
    </location>
</feature>
<dbReference type="PANTHER" id="PTHR11699">
    <property type="entry name" value="ALDEHYDE DEHYDROGENASE-RELATED"/>
    <property type="match status" value="1"/>
</dbReference>
<evidence type="ECO:0000256" key="6">
    <source>
        <dbReference type="RuleBase" id="RU003345"/>
    </source>
</evidence>
<evidence type="ECO:0000256" key="5">
    <source>
        <dbReference type="PROSITE-ProRule" id="PRU10007"/>
    </source>
</evidence>
<evidence type="ECO:0000256" key="3">
    <source>
        <dbReference type="ARBA" id="ARBA00024226"/>
    </source>
</evidence>
<dbReference type="Pfam" id="PF00171">
    <property type="entry name" value="Aldedh"/>
    <property type="match status" value="1"/>
</dbReference>
<protein>
    <recommendedName>
        <fullName evidence="3">aldehyde dehydrogenase (NAD(+))</fullName>
        <ecNumber evidence="3">1.2.1.3</ecNumber>
    </recommendedName>
</protein>
<dbReference type="STRING" id="1849047.A0A3D8RSI7"/>
<organism evidence="8 9">
    <name type="scientific">Coleophoma cylindrospora</name>
    <dbReference type="NCBI Taxonomy" id="1849047"/>
    <lineage>
        <taxon>Eukaryota</taxon>
        <taxon>Fungi</taxon>
        <taxon>Dikarya</taxon>
        <taxon>Ascomycota</taxon>
        <taxon>Pezizomycotina</taxon>
        <taxon>Leotiomycetes</taxon>
        <taxon>Helotiales</taxon>
        <taxon>Dermateaceae</taxon>
        <taxon>Coleophoma</taxon>
    </lineage>
</organism>
<comment type="similarity">
    <text evidence="1 6">Belongs to the aldehyde dehydrogenase family.</text>
</comment>
<comment type="catalytic activity">
    <reaction evidence="4">
        <text>an aldehyde + NAD(+) + H2O = a carboxylate + NADH + 2 H(+)</text>
        <dbReference type="Rhea" id="RHEA:16185"/>
        <dbReference type="ChEBI" id="CHEBI:15377"/>
        <dbReference type="ChEBI" id="CHEBI:15378"/>
        <dbReference type="ChEBI" id="CHEBI:17478"/>
        <dbReference type="ChEBI" id="CHEBI:29067"/>
        <dbReference type="ChEBI" id="CHEBI:57540"/>
        <dbReference type="ChEBI" id="CHEBI:57945"/>
        <dbReference type="EC" id="1.2.1.3"/>
    </reaction>
</comment>
<evidence type="ECO:0000256" key="2">
    <source>
        <dbReference type="ARBA" id="ARBA00023002"/>
    </source>
</evidence>
<dbReference type="FunFam" id="3.40.605.10:FF:000050">
    <property type="entry name" value="Aldehyde dehydrogenase, mitochondrial"/>
    <property type="match status" value="1"/>
</dbReference>
<dbReference type="InterPro" id="IPR016161">
    <property type="entry name" value="Ald_DH/histidinol_DH"/>
</dbReference>